<proteinExistence type="predicted"/>
<dbReference type="Proteomes" id="UP000245464">
    <property type="component" value="Chromosome 4"/>
</dbReference>
<reference evidence="4" key="4">
    <citation type="journal article" date="2022" name="Microb. Genom.">
        <title>A global pangenome for the wheat fungal pathogen Pyrenophora tritici-repentis and prediction of effector protein structural homology.</title>
        <authorList>
            <person name="Moolhuijzen P.M."/>
            <person name="See P.T."/>
            <person name="Shi G."/>
            <person name="Powell H.R."/>
            <person name="Cockram J."/>
            <person name="Jorgensen L.N."/>
            <person name="Benslimane H."/>
            <person name="Strelkov S.E."/>
            <person name="Turner J."/>
            <person name="Liu Z."/>
            <person name="Moffat C.S."/>
        </authorList>
    </citation>
    <scope>NUCLEOTIDE SEQUENCE [LARGE SCALE GENOMIC DNA]</scope>
</reference>
<evidence type="ECO:0000313" key="4">
    <source>
        <dbReference type="Proteomes" id="UP000249757"/>
    </source>
</evidence>
<reference evidence="2" key="3">
    <citation type="journal article" date="2022" name="bioRxiv">
        <title>A global pangenome for the wheat fungal pathogen Pyrenophora tritici-repentis and prediction of effector protein structural homology.</title>
        <authorList>
            <person name="Moolhuijzen P."/>
            <person name="See P.T."/>
            <person name="Shi G."/>
            <person name="Powell H.R."/>
            <person name="Cockram J."/>
            <person name="Jorgensen L.N."/>
            <person name="Benslimane H."/>
            <person name="Strelkov S.E."/>
            <person name="Turner J."/>
            <person name="Liu Z."/>
            <person name="Moffat C.S."/>
        </authorList>
    </citation>
    <scope>NUCLEOTIDE SEQUENCE</scope>
    <source>
        <strain evidence="2">86-124</strain>
    </source>
</reference>
<gene>
    <name evidence="2" type="ORF">Ptr86124_004135</name>
    <name evidence="1" type="ORF">PtrM4_094110</name>
</gene>
<keyword evidence="4" id="KW-1185">Reference proteome</keyword>
<accession>A0A2W1HJJ6</accession>
<dbReference type="EMBL" id="NQIK02000004">
    <property type="protein sequence ID" value="KAF7571911.1"/>
    <property type="molecule type" value="Genomic_DNA"/>
</dbReference>
<dbReference type="AlphaFoldDB" id="A0A2W1HJJ6"/>
<sequence length="181" mass="20123">MTPSTNRTFKQDMENVIDMTNDMDSNAPSNSGHAELSNLFSSNCTIRPSVHEELQMFSSSCIIQLSVHDQLHMFTSSCTIQPSVQEDASMFSSSCTISGKTLPTMPQLGPMQHYHTTASGPIFAPMAPLPLHSIVEVGQRFDPAYYQAPFQSPPSNANYNEIEKWLDGAVEENGCVWKWKE</sequence>
<protein>
    <submittedName>
        <fullName evidence="1">Uncharacterized protein</fullName>
    </submittedName>
</protein>
<dbReference type="EMBL" id="NRDI02000004">
    <property type="protein sequence ID" value="KAI1517198.1"/>
    <property type="molecule type" value="Genomic_DNA"/>
</dbReference>
<reference evidence="1 3" key="1">
    <citation type="journal article" date="2018" name="BMC Genomics">
        <title>Comparative genomics of the wheat fungal pathogen Pyrenophora tritici-repentis reveals chromosomal variations and genome plasticity.</title>
        <authorList>
            <person name="Moolhuijzen P."/>
            <person name="See P.T."/>
            <person name="Hane J.K."/>
            <person name="Shi G."/>
            <person name="Liu Z."/>
            <person name="Oliver R.P."/>
            <person name="Moffat C.S."/>
        </authorList>
    </citation>
    <scope>NUCLEOTIDE SEQUENCE [LARGE SCALE GENOMIC DNA]</scope>
    <source>
        <strain evidence="1">M4</strain>
    </source>
</reference>
<reference evidence="2" key="2">
    <citation type="submission" date="2021-05" db="EMBL/GenBank/DDBJ databases">
        <authorList>
            <person name="Moolhuijzen P.M."/>
            <person name="Moffat C.S."/>
        </authorList>
    </citation>
    <scope>NUCLEOTIDE SEQUENCE</scope>
    <source>
        <strain evidence="2">86-124</strain>
    </source>
</reference>
<dbReference type="Proteomes" id="UP000249757">
    <property type="component" value="Unassembled WGS sequence"/>
</dbReference>
<evidence type="ECO:0000313" key="2">
    <source>
        <dbReference type="EMBL" id="KAI1517198.1"/>
    </source>
</evidence>
<name>A0A2W1HJJ6_9PLEO</name>
<comment type="caution">
    <text evidence="1">The sequence shown here is derived from an EMBL/GenBank/DDBJ whole genome shotgun (WGS) entry which is preliminary data.</text>
</comment>
<evidence type="ECO:0000313" key="3">
    <source>
        <dbReference type="Proteomes" id="UP000245464"/>
    </source>
</evidence>
<organism evidence="1 3">
    <name type="scientific">Pyrenophora tritici-repentis</name>
    <dbReference type="NCBI Taxonomy" id="45151"/>
    <lineage>
        <taxon>Eukaryota</taxon>
        <taxon>Fungi</taxon>
        <taxon>Dikarya</taxon>
        <taxon>Ascomycota</taxon>
        <taxon>Pezizomycotina</taxon>
        <taxon>Dothideomycetes</taxon>
        <taxon>Pleosporomycetidae</taxon>
        <taxon>Pleosporales</taxon>
        <taxon>Pleosporineae</taxon>
        <taxon>Pleosporaceae</taxon>
        <taxon>Pyrenophora</taxon>
    </lineage>
</organism>
<evidence type="ECO:0000313" key="1">
    <source>
        <dbReference type="EMBL" id="KAF7571911.1"/>
    </source>
</evidence>